<dbReference type="FunFam" id="1.10.238.10:FF:000003">
    <property type="entry name" value="Calmodulin A"/>
    <property type="match status" value="1"/>
</dbReference>
<evidence type="ECO:0000256" key="2">
    <source>
        <dbReference type="ARBA" id="ARBA00022737"/>
    </source>
</evidence>
<dbReference type="Pfam" id="PF13499">
    <property type="entry name" value="EF-hand_7"/>
    <property type="match status" value="2"/>
</dbReference>
<keyword evidence="1" id="KW-0479">Metal-binding</keyword>
<proteinExistence type="predicted"/>
<dbReference type="KEGG" id="bfo:118428286"/>
<feature type="domain" description="EF-hand" evidence="4">
    <location>
        <begin position="133"/>
        <end position="164"/>
    </location>
</feature>
<keyword evidence="2" id="KW-0677">Repeat</keyword>
<dbReference type="RefSeq" id="XP_035694199.1">
    <property type="nucleotide sequence ID" value="XM_035838306.1"/>
</dbReference>
<dbReference type="InterPro" id="IPR018247">
    <property type="entry name" value="EF_Hand_1_Ca_BS"/>
</dbReference>
<feature type="domain" description="EF-hand" evidence="4">
    <location>
        <begin position="165"/>
        <end position="196"/>
    </location>
</feature>
<evidence type="ECO:0000256" key="1">
    <source>
        <dbReference type="ARBA" id="ARBA00022723"/>
    </source>
</evidence>
<sequence length="196" mass="21646">MCKDKRTLSPAPCYVIESQGTHEDINVQSQVPSTTDLTTSAEVTTTSVMSHNPISANDTLAIFKKVDKSKDNLINKKELKTALKELGLSPVSDQLIKCTMDAFDKDKSGALNFEEFQALVGQVEQAKGQLSYRMREIFKRMDENGDGSLTPDELKAGLAAMGNHMDDRVIDSMIKAADTDNDGRVNYEEFIKVMSC</sequence>
<dbReference type="OrthoDB" id="343296at2759"/>
<gene>
    <name evidence="6" type="primary">LOC118428286</name>
</gene>
<dbReference type="PROSITE" id="PS00018">
    <property type="entry name" value="EF_HAND_1"/>
    <property type="match status" value="4"/>
</dbReference>
<evidence type="ECO:0000256" key="3">
    <source>
        <dbReference type="ARBA" id="ARBA00022837"/>
    </source>
</evidence>
<evidence type="ECO:0000313" key="5">
    <source>
        <dbReference type="Proteomes" id="UP000001554"/>
    </source>
</evidence>
<dbReference type="InterPro" id="IPR011992">
    <property type="entry name" value="EF-hand-dom_pair"/>
</dbReference>
<feature type="domain" description="EF-hand" evidence="4">
    <location>
        <begin position="91"/>
        <end position="126"/>
    </location>
</feature>
<dbReference type="Proteomes" id="UP000001554">
    <property type="component" value="Chromosome 12"/>
</dbReference>
<dbReference type="Gene3D" id="1.10.238.10">
    <property type="entry name" value="EF-hand"/>
    <property type="match status" value="2"/>
</dbReference>
<reference evidence="5" key="1">
    <citation type="journal article" date="2020" name="Nat. Ecol. Evol.">
        <title>Deeply conserved synteny resolves early events in vertebrate evolution.</title>
        <authorList>
            <person name="Simakov O."/>
            <person name="Marletaz F."/>
            <person name="Yue J.X."/>
            <person name="O'Connell B."/>
            <person name="Jenkins J."/>
            <person name="Brandt A."/>
            <person name="Calef R."/>
            <person name="Tung C.H."/>
            <person name="Huang T.K."/>
            <person name="Schmutz J."/>
            <person name="Satoh N."/>
            <person name="Yu J.K."/>
            <person name="Putnam N.H."/>
            <person name="Green R.E."/>
            <person name="Rokhsar D.S."/>
        </authorList>
    </citation>
    <scope>NUCLEOTIDE SEQUENCE [LARGE SCALE GENOMIC DNA]</scope>
    <source>
        <strain evidence="5">S238N-H82</strain>
    </source>
</reference>
<dbReference type="AlphaFoldDB" id="A0A9J7M648"/>
<reference evidence="6" key="2">
    <citation type="submission" date="2025-08" db="UniProtKB">
        <authorList>
            <consortium name="RefSeq"/>
        </authorList>
    </citation>
    <scope>IDENTIFICATION</scope>
    <source>
        <strain evidence="6">S238N-H82</strain>
        <tissue evidence="6">Testes</tissue>
    </source>
</reference>
<feature type="domain" description="EF-hand" evidence="4">
    <location>
        <begin position="54"/>
        <end position="89"/>
    </location>
</feature>
<dbReference type="SMART" id="SM00054">
    <property type="entry name" value="EFh"/>
    <property type="match status" value="4"/>
</dbReference>
<dbReference type="PROSITE" id="PS50222">
    <property type="entry name" value="EF_HAND_2"/>
    <property type="match status" value="4"/>
</dbReference>
<organism evidence="5 6">
    <name type="scientific">Branchiostoma floridae</name>
    <name type="common">Florida lancelet</name>
    <name type="synonym">Amphioxus</name>
    <dbReference type="NCBI Taxonomy" id="7739"/>
    <lineage>
        <taxon>Eukaryota</taxon>
        <taxon>Metazoa</taxon>
        <taxon>Chordata</taxon>
        <taxon>Cephalochordata</taxon>
        <taxon>Leptocardii</taxon>
        <taxon>Amphioxiformes</taxon>
        <taxon>Branchiostomatidae</taxon>
        <taxon>Branchiostoma</taxon>
    </lineage>
</organism>
<dbReference type="GeneID" id="118428286"/>
<dbReference type="PANTHER" id="PTHR45942">
    <property type="entry name" value="PROTEIN PHOSPATASE 3 REGULATORY SUBUNIT B ALPHA ISOFORM TYPE 1"/>
    <property type="match status" value="1"/>
</dbReference>
<protein>
    <submittedName>
        <fullName evidence="6">Calmodulin-4-like</fullName>
    </submittedName>
</protein>
<keyword evidence="5" id="KW-1185">Reference proteome</keyword>
<dbReference type="OMA" id="HMDDRVI"/>
<accession>A0A9J7M648</accession>
<name>A0A9J7M648_BRAFL</name>
<evidence type="ECO:0000313" key="6">
    <source>
        <dbReference type="RefSeq" id="XP_035694199.1"/>
    </source>
</evidence>
<dbReference type="SUPFAM" id="SSF47473">
    <property type="entry name" value="EF-hand"/>
    <property type="match status" value="1"/>
</dbReference>
<evidence type="ECO:0000259" key="4">
    <source>
        <dbReference type="PROSITE" id="PS50222"/>
    </source>
</evidence>
<dbReference type="GO" id="GO:0005509">
    <property type="term" value="F:calcium ion binding"/>
    <property type="evidence" value="ECO:0007669"/>
    <property type="project" value="InterPro"/>
</dbReference>
<dbReference type="InterPro" id="IPR002048">
    <property type="entry name" value="EF_hand_dom"/>
</dbReference>
<keyword evidence="3" id="KW-0106">Calcium</keyword>